<name>A0A9P3DF97_MICAE</name>
<dbReference type="EMBL" id="BEYQ01000006">
    <property type="protein sequence ID" value="GBD52944.1"/>
    <property type="molecule type" value="Genomic_DNA"/>
</dbReference>
<evidence type="ECO:0000313" key="1">
    <source>
        <dbReference type="EMBL" id="GBD52944.1"/>
    </source>
</evidence>
<evidence type="ECO:0000313" key="2">
    <source>
        <dbReference type="Proteomes" id="UP000236321"/>
    </source>
</evidence>
<gene>
    <name evidence="1" type="ORF">BGM30_20370</name>
</gene>
<sequence length="62" mass="6855">MEILPTNGVFNSTMIIAFDISSRQMKSGSGVNLRSSSYGNLFDERFSNDLGLFAPRPIKRIG</sequence>
<organism evidence="1 2">
    <name type="scientific">Microcystis aeruginosa NIES-298</name>
    <dbReference type="NCBI Taxonomy" id="449468"/>
    <lineage>
        <taxon>Bacteria</taxon>
        <taxon>Bacillati</taxon>
        <taxon>Cyanobacteriota</taxon>
        <taxon>Cyanophyceae</taxon>
        <taxon>Oscillatoriophycideae</taxon>
        <taxon>Chroococcales</taxon>
        <taxon>Microcystaceae</taxon>
        <taxon>Microcystis</taxon>
    </lineage>
</organism>
<protein>
    <submittedName>
        <fullName evidence="1">Uncharacterized protein</fullName>
    </submittedName>
</protein>
<proteinExistence type="predicted"/>
<comment type="caution">
    <text evidence="1">The sequence shown here is derived from an EMBL/GenBank/DDBJ whole genome shotgun (WGS) entry which is preliminary data.</text>
</comment>
<reference evidence="2" key="1">
    <citation type="submission" date="2017-12" db="EMBL/GenBank/DDBJ databases">
        <title>Improved Draft Genome Sequence of Microcystis aeruginosa NIES-298, a Microcystin-Producing Cyanobacterium from Lake Kasumigaura, Japan.</title>
        <authorList>
            <person name="Yamaguchi H."/>
            <person name="Suzuki S."/>
            <person name="Kawachi M."/>
        </authorList>
    </citation>
    <scope>NUCLEOTIDE SEQUENCE [LARGE SCALE GENOMIC DNA]</scope>
    <source>
        <strain evidence="2">NIES-298</strain>
    </source>
</reference>
<accession>A0A9P3DF97</accession>
<dbReference type="Proteomes" id="UP000236321">
    <property type="component" value="Unassembled WGS sequence"/>
</dbReference>
<dbReference type="AlphaFoldDB" id="A0A9P3DF97"/>